<sequence>MGEHLLIASLFVFAIPVDSVHFLSEASDISPELNYSRDILNFILDTVSVTVLILLTLVLITIGVIIFFHCKCSPKATATARDDNDYRYYIASSKKYNLAVTDFNCNQQNRMQNSNTRTAKKLSAILENQLDPPFVV</sequence>
<dbReference type="RefSeq" id="XP_003117746.2">
    <property type="nucleotide sequence ID" value="XM_003117698.2"/>
</dbReference>
<dbReference type="AlphaFoldDB" id="A0A6A5FY93"/>
<keyword evidence="2" id="KW-0732">Signal</keyword>
<keyword evidence="1" id="KW-0472">Membrane</keyword>
<evidence type="ECO:0000313" key="4">
    <source>
        <dbReference type="Proteomes" id="UP000483820"/>
    </source>
</evidence>
<accession>A0A6A5FY93</accession>
<gene>
    <name evidence="3" type="ORF">GCK72_023998</name>
</gene>
<organism evidence="3 4">
    <name type="scientific">Caenorhabditis remanei</name>
    <name type="common">Caenorhabditis vulgaris</name>
    <dbReference type="NCBI Taxonomy" id="31234"/>
    <lineage>
        <taxon>Eukaryota</taxon>
        <taxon>Metazoa</taxon>
        <taxon>Ecdysozoa</taxon>
        <taxon>Nematoda</taxon>
        <taxon>Chromadorea</taxon>
        <taxon>Rhabditida</taxon>
        <taxon>Rhabditina</taxon>
        <taxon>Rhabditomorpha</taxon>
        <taxon>Rhabditoidea</taxon>
        <taxon>Rhabditidae</taxon>
        <taxon>Peloderinae</taxon>
        <taxon>Caenorhabditis</taxon>
    </lineage>
</organism>
<keyword evidence="1" id="KW-0812">Transmembrane</keyword>
<feature type="transmembrane region" description="Helical" evidence="1">
    <location>
        <begin position="43"/>
        <end position="68"/>
    </location>
</feature>
<keyword evidence="1" id="KW-1133">Transmembrane helix</keyword>
<dbReference type="Proteomes" id="UP000483820">
    <property type="component" value="Chromosome X"/>
</dbReference>
<dbReference type="EMBL" id="WUAV01000006">
    <property type="protein sequence ID" value="KAF1747533.1"/>
    <property type="molecule type" value="Genomic_DNA"/>
</dbReference>
<reference evidence="3 4" key="1">
    <citation type="submission" date="2019-12" db="EMBL/GenBank/DDBJ databases">
        <title>Chromosome-level assembly of the Caenorhabditis remanei genome.</title>
        <authorList>
            <person name="Teterina A.A."/>
            <person name="Willis J.H."/>
            <person name="Phillips P.C."/>
        </authorList>
    </citation>
    <scope>NUCLEOTIDE SEQUENCE [LARGE SCALE GENOMIC DNA]</scope>
    <source>
        <strain evidence="3 4">PX506</strain>
        <tissue evidence="3">Whole organism</tissue>
    </source>
</reference>
<name>A0A6A5FY93_CAERE</name>
<protein>
    <submittedName>
        <fullName evidence="3">Uncharacterized protein</fullName>
    </submittedName>
</protein>
<proteinExistence type="predicted"/>
<comment type="caution">
    <text evidence="3">The sequence shown here is derived from an EMBL/GenBank/DDBJ whole genome shotgun (WGS) entry which is preliminary data.</text>
</comment>
<evidence type="ECO:0000256" key="1">
    <source>
        <dbReference type="SAM" id="Phobius"/>
    </source>
</evidence>
<evidence type="ECO:0000256" key="2">
    <source>
        <dbReference type="SAM" id="SignalP"/>
    </source>
</evidence>
<dbReference type="KEGG" id="crq:GCK72_023998"/>
<evidence type="ECO:0000313" key="3">
    <source>
        <dbReference type="EMBL" id="KAF1747533.1"/>
    </source>
</evidence>
<dbReference type="GeneID" id="9822064"/>
<feature type="chain" id="PRO_5025577027" evidence="2">
    <location>
        <begin position="20"/>
        <end position="136"/>
    </location>
</feature>
<feature type="signal peptide" evidence="2">
    <location>
        <begin position="1"/>
        <end position="19"/>
    </location>
</feature>
<dbReference type="CTD" id="9822064"/>